<evidence type="ECO:0000256" key="1">
    <source>
        <dbReference type="SAM" id="MobiDB-lite"/>
    </source>
</evidence>
<dbReference type="EMBL" id="JAWDJX010000020">
    <property type="protein sequence ID" value="KAK3052504.1"/>
    <property type="molecule type" value="Genomic_DNA"/>
</dbReference>
<protein>
    <submittedName>
        <fullName evidence="2">Uncharacterized protein</fullName>
    </submittedName>
</protein>
<comment type="caution">
    <text evidence="2">The sequence shown here is derived from an EMBL/GenBank/DDBJ whole genome shotgun (WGS) entry which is preliminary data.</text>
</comment>
<gene>
    <name evidence="2" type="ORF">LTR09_006358</name>
</gene>
<dbReference type="AlphaFoldDB" id="A0AAJ0DL74"/>
<sequence>MTTIPDKQPRLGARYTQEATRRSDMDNNICSGKRRQAFTSQLECLANELEGCCVDSPDERDLSPGASGEEWTRVLSAATFGRRILVPDDQQINVEEIMRINKLYGAEKDFLDFLHHHTITKCLSDEDGDENDTDFQIEFEKATDVTENFQAIYARVREVTDRMTEGDSLVPFPTQMDASLRTTVVDDHLLESFWRVCQAPNAAELRMVSVACEMWESEVEDWFCEKMSRKGSYFYTKAQGSNKADIVSSPRKRKHSMGQDDDFEGPDQEPSAVPAECIV</sequence>
<feature type="region of interest" description="Disordered" evidence="1">
    <location>
        <begin position="245"/>
        <end position="279"/>
    </location>
</feature>
<evidence type="ECO:0000313" key="2">
    <source>
        <dbReference type="EMBL" id="KAK3052504.1"/>
    </source>
</evidence>
<reference evidence="2" key="1">
    <citation type="submission" date="2023-04" db="EMBL/GenBank/DDBJ databases">
        <title>Black Yeasts Isolated from many extreme environments.</title>
        <authorList>
            <person name="Coleine C."/>
            <person name="Stajich J.E."/>
            <person name="Selbmann L."/>
        </authorList>
    </citation>
    <scope>NUCLEOTIDE SEQUENCE</scope>
    <source>
        <strain evidence="2">CCFEE 5312</strain>
    </source>
</reference>
<dbReference type="Proteomes" id="UP001271007">
    <property type="component" value="Unassembled WGS sequence"/>
</dbReference>
<keyword evidence="3" id="KW-1185">Reference proteome</keyword>
<evidence type="ECO:0000313" key="3">
    <source>
        <dbReference type="Proteomes" id="UP001271007"/>
    </source>
</evidence>
<organism evidence="2 3">
    <name type="scientific">Extremus antarcticus</name>
    <dbReference type="NCBI Taxonomy" id="702011"/>
    <lineage>
        <taxon>Eukaryota</taxon>
        <taxon>Fungi</taxon>
        <taxon>Dikarya</taxon>
        <taxon>Ascomycota</taxon>
        <taxon>Pezizomycotina</taxon>
        <taxon>Dothideomycetes</taxon>
        <taxon>Dothideomycetidae</taxon>
        <taxon>Mycosphaerellales</taxon>
        <taxon>Extremaceae</taxon>
        <taxon>Extremus</taxon>
    </lineage>
</organism>
<proteinExistence type="predicted"/>
<accession>A0AAJ0DL74</accession>
<name>A0AAJ0DL74_9PEZI</name>